<dbReference type="SUPFAM" id="SSF90112">
    <property type="entry name" value="Neurotransmitter-gated ion-channel transmembrane pore"/>
    <property type="match status" value="1"/>
</dbReference>
<evidence type="ECO:0000256" key="2">
    <source>
        <dbReference type="ARBA" id="ARBA00022448"/>
    </source>
</evidence>
<evidence type="ECO:0000256" key="14">
    <source>
        <dbReference type="ARBA" id="ARBA00073427"/>
    </source>
</evidence>
<dbReference type="InterPro" id="IPR018000">
    <property type="entry name" value="Neurotransmitter_ion_chnl_CS"/>
</dbReference>
<dbReference type="Gene3D" id="2.70.170.10">
    <property type="entry name" value="Neurotransmitter-gated ion-channel ligand-binding domain"/>
    <property type="match status" value="1"/>
</dbReference>
<dbReference type="GO" id="GO:0061797">
    <property type="term" value="F:pH-gated chloride channel activity"/>
    <property type="evidence" value="ECO:0007669"/>
    <property type="project" value="EnsemblMetazoa"/>
</dbReference>
<dbReference type="GO" id="GO:0071294">
    <property type="term" value="P:cellular response to zinc ion"/>
    <property type="evidence" value="ECO:0007669"/>
    <property type="project" value="EnsemblMetazoa"/>
</dbReference>
<keyword evidence="8 16" id="KW-0472">Membrane</keyword>
<keyword evidence="21" id="KW-1185">Reference proteome</keyword>
<dbReference type="GO" id="GO:0004888">
    <property type="term" value="F:transmembrane signaling receptor activity"/>
    <property type="evidence" value="ECO:0007669"/>
    <property type="project" value="InterPro"/>
</dbReference>
<dbReference type="eggNOG" id="KOG3644">
    <property type="taxonomic scope" value="Eukaryota"/>
</dbReference>
<dbReference type="Pfam" id="PF02932">
    <property type="entry name" value="Neur_chan_memb"/>
    <property type="match status" value="1"/>
</dbReference>
<dbReference type="EMBL" id="CM000160">
    <property type="protein sequence ID" value="EDW99210.2"/>
    <property type="molecule type" value="Genomic_DNA"/>
</dbReference>
<evidence type="ECO:0000256" key="5">
    <source>
        <dbReference type="ARBA" id="ARBA00022729"/>
    </source>
</evidence>
<keyword evidence="11 16" id="KW-0407">Ion channel</keyword>
<dbReference type="InterPro" id="IPR036734">
    <property type="entry name" value="Neur_chan_lig-bd_sf"/>
</dbReference>
<evidence type="ECO:0000256" key="6">
    <source>
        <dbReference type="ARBA" id="ARBA00022989"/>
    </source>
</evidence>
<feature type="transmembrane region" description="Helical" evidence="16">
    <location>
        <begin position="376"/>
        <end position="395"/>
    </location>
</feature>
<evidence type="ECO:0000256" key="1">
    <source>
        <dbReference type="ARBA" id="ARBA00004651"/>
    </source>
</evidence>
<dbReference type="SUPFAM" id="SSF63712">
    <property type="entry name" value="Nicotinic receptor ligand binding domain-like"/>
    <property type="match status" value="1"/>
</dbReference>
<reference evidence="20 21" key="1">
    <citation type="journal article" date="2007" name="Nature">
        <title>Evolution of genes and genomes on the Drosophila phylogeny.</title>
        <authorList>
            <consortium name="Drosophila 12 Genomes Consortium"/>
            <person name="Clark A.G."/>
            <person name="Eisen M.B."/>
            <person name="Smith D.R."/>
            <person name="Bergman C.M."/>
            <person name="Oliver B."/>
            <person name="Markow T.A."/>
            <person name="Kaufman T.C."/>
            <person name="Kellis M."/>
            <person name="Gelbart W."/>
            <person name="Iyer V.N."/>
            <person name="Pollard D.A."/>
            <person name="Sackton T.B."/>
            <person name="Larracuente A.M."/>
            <person name="Singh N.D."/>
            <person name="Abad J.P."/>
            <person name="Abt D.N."/>
            <person name="Adryan B."/>
            <person name="Aguade M."/>
            <person name="Akashi H."/>
            <person name="Anderson W.W."/>
            <person name="Aquadro C.F."/>
            <person name="Ardell D.H."/>
            <person name="Arguello R."/>
            <person name="Artieri C.G."/>
            <person name="Barbash D.A."/>
            <person name="Barker D."/>
            <person name="Barsanti P."/>
            <person name="Batterham P."/>
            <person name="Batzoglou S."/>
            <person name="Begun D."/>
            <person name="Bhutkar A."/>
            <person name="Blanco E."/>
            <person name="Bosak S.A."/>
            <person name="Bradley R.K."/>
            <person name="Brand A.D."/>
            <person name="Brent M.R."/>
            <person name="Brooks A.N."/>
            <person name="Brown R.H."/>
            <person name="Butlin R.K."/>
            <person name="Caggese C."/>
            <person name="Calvi B.R."/>
            <person name="Bernardo de Carvalho A."/>
            <person name="Caspi A."/>
            <person name="Castrezana S."/>
            <person name="Celniker S.E."/>
            <person name="Chang J.L."/>
            <person name="Chapple C."/>
            <person name="Chatterji S."/>
            <person name="Chinwalla A."/>
            <person name="Civetta A."/>
            <person name="Clifton S.W."/>
            <person name="Comeron J.M."/>
            <person name="Costello J.C."/>
            <person name="Coyne J.A."/>
            <person name="Daub J."/>
            <person name="David R.G."/>
            <person name="Delcher A.L."/>
            <person name="Delehaunty K."/>
            <person name="Do C.B."/>
            <person name="Ebling H."/>
            <person name="Edwards K."/>
            <person name="Eickbush T."/>
            <person name="Evans J.D."/>
            <person name="Filipski A."/>
            <person name="Findeiss S."/>
            <person name="Freyhult E."/>
            <person name="Fulton L."/>
            <person name="Fulton R."/>
            <person name="Garcia A.C."/>
            <person name="Gardiner A."/>
            <person name="Garfield D.A."/>
            <person name="Garvin B.E."/>
            <person name="Gibson G."/>
            <person name="Gilbert D."/>
            <person name="Gnerre S."/>
            <person name="Godfrey J."/>
            <person name="Good R."/>
            <person name="Gotea V."/>
            <person name="Gravely B."/>
            <person name="Greenberg A.J."/>
            <person name="Griffiths-Jones S."/>
            <person name="Gross S."/>
            <person name="Guigo R."/>
            <person name="Gustafson E.A."/>
            <person name="Haerty W."/>
            <person name="Hahn M.W."/>
            <person name="Halligan D.L."/>
            <person name="Halpern A.L."/>
            <person name="Halter G.M."/>
            <person name="Han M.V."/>
            <person name="Heger A."/>
            <person name="Hillier L."/>
            <person name="Hinrichs A.S."/>
            <person name="Holmes I."/>
            <person name="Hoskins R.A."/>
            <person name="Hubisz M.J."/>
            <person name="Hultmark D."/>
            <person name="Huntley M.A."/>
            <person name="Jaffe D.B."/>
            <person name="Jagadeeshan S."/>
            <person name="Jeck W.R."/>
            <person name="Johnson J."/>
            <person name="Jones C.D."/>
            <person name="Jordan W.C."/>
            <person name="Karpen G.H."/>
            <person name="Kataoka E."/>
            <person name="Keightley P.D."/>
            <person name="Kheradpour P."/>
            <person name="Kirkness E.F."/>
            <person name="Koerich L.B."/>
            <person name="Kristiansen K."/>
            <person name="Kudrna D."/>
            <person name="Kulathinal R.J."/>
            <person name="Kumar S."/>
            <person name="Kwok R."/>
            <person name="Lander E."/>
            <person name="Langley C.H."/>
            <person name="Lapoint R."/>
            <person name="Lazzaro B.P."/>
            <person name="Lee S.J."/>
            <person name="Levesque L."/>
            <person name="Li R."/>
            <person name="Lin C.F."/>
            <person name="Lin M.F."/>
            <person name="Lindblad-Toh K."/>
            <person name="Llopart A."/>
            <person name="Long M."/>
            <person name="Low L."/>
            <person name="Lozovsky E."/>
            <person name="Lu J."/>
            <person name="Luo M."/>
            <person name="Machado C.A."/>
            <person name="Makalowski W."/>
            <person name="Marzo M."/>
            <person name="Matsuda M."/>
            <person name="Matzkin L."/>
            <person name="McAllister B."/>
            <person name="McBride C.S."/>
            <person name="McKernan B."/>
            <person name="McKernan K."/>
            <person name="Mendez-Lago M."/>
            <person name="Minx P."/>
            <person name="Mollenhauer M.U."/>
            <person name="Montooth K."/>
            <person name="Mount S.M."/>
            <person name="Mu X."/>
            <person name="Myers E."/>
            <person name="Negre B."/>
            <person name="Newfeld S."/>
            <person name="Nielsen R."/>
            <person name="Noor M.A."/>
            <person name="O'Grady P."/>
            <person name="Pachter L."/>
            <person name="Papaceit M."/>
            <person name="Parisi M.J."/>
            <person name="Parisi M."/>
            <person name="Parts L."/>
            <person name="Pedersen J.S."/>
            <person name="Pesole G."/>
            <person name="Phillippy A.M."/>
            <person name="Ponting C.P."/>
            <person name="Pop M."/>
            <person name="Porcelli D."/>
            <person name="Powell J.R."/>
            <person name="Prohaska S."/>
            <person name="Pruitt K."/>
            <person name="Puig M."/>
            <person name="Quesneville H."/>
            <person name="Ram K.R."/>
            <person name="Rand D."/>
            <person name="Rasmussen M.D."/>
            <person name="Reed L.K."/>
            <person name="Reenan R."/>
            <person name="Reily A."/>
            <person name="Remington K.A."/>
            <person name="Rieger T.T."/>
            <person name="Ritchie M.G."/>
            <person name="Robin C."/>
            <person name="Rogers Y.H."/>
            <person name="Rohde C."/>
            <person name="Rozas J."/>
            <person name="Rubenfield M.J."/>
            <person name="Ruiz A."/>
            <person name="Russo S."/>
            <person name="Salzberg S.L."/>
            <person name="Sanchez-Gracia A."/>
            <person name="Saranga D.J."/>
            <person name="Sato H."/>
            <person name="Schaeffer S.W."/>
            <person name="Schatz M.C."/>
            <person name="Schlenke T."/>
            <person name="Schwartz R."/>
            <person name="Segarra C."/>
            <person name="Singh R.S."/>
            <person name="Sirot L."/>
            <person name="Sirota M."/>
            <person name="Sisneros N.B."/>
            <person name="Smith C.D."/>
            <person name="Smith T.F."/>
            <person name="Spieth J."/>
            <person name="Stage D.E."/>
            <person name="Stark A."/>
            <person name="Stephan W."/>
            <person name="Strausberg R.L."/>
            <person name="Strempel S."/>
            <person name="Sturgill D."/>
            <person name="Sutton G."/>
            <person name="Sutton G.G."/>
            <person name="Tao W."/>
            <person name="Teichmann S."/>
            <person name="Tobari Y.N."/>
            <person name="Tomimura Y."/>
            <person name="Tsolas J.M."/>
            <person name="Valente V.L."/>
            <person name="Venter E."/>
            <person name="Venter J.C."/>
            <person name="Vicario S."/>
            <person name="Vieira F.G."/>
            <person name="Vilella A.J."/>
            <person name="Villasante A."/>
            <person name="Walenz B."/>
            <person name="Wang J."/>
            <person name="Wasserman M."/>
            <person name="Watts T."/>
            <person name="Wilson D."/>
            <person name="Wilson R.K."/>
            <person name="Wing R.A."/>
            <person name="Wolfner M.F."/>
            <person name="Wong A."/>
            <person name="Wong G.K."/>
            <person name="Wu C.I."/>
            <person name="Wu G."/>
            <person name="Yamamoto D."/>
            <person name="Yang H.P."/>
            <person name="Yang S.P."/>
            <person name="Yorke J.A."/>
            <person name="Yoshida K."/>
            <person name="Zdobnov E."/>
            <person name="Zhang P."/>
            <person name="Zhang Y."/>
            <person name="Zimin A.V."/>
            <person name="Baldwin J."/>
            <person name="Abdouelleil A."/>
            <person name="Abdulkadir J."/>
            <person name="Abebe A."/>
            <person name="Abera B."/>
            <person name="Abreu J."/>
            <person name="Acer S.C."/>
            <person name="Aftuck L."/>
            <person name="Alexander A."/>
            <person name="An P."/>
            <person name="Anderson E."/>
            <person name="Anderson S."/>
            <person name="Arachi H."/>
            <person name="Azer M."/>
            <person name="Bachantsang P."/>
            <person name="Barry A."/>
            <person name="Bayul T."/>
            <person name="Berlin A."/>
            <person name="Bessette D."/>
            <person name="Bloom T."/>
            <person name="Blye J."/>
            <person name="Boguslavskiy L."/>
            <person name="Bonnet C."/>
            <person name="Boukhgalter B."/>
            <person name="Bourzgui I."/>
            <person name="Brown A."/>
            <person name="Cahill P."/>
            <person name="Channer S."/>
            <person name="Cheshatsang Y."/>
            <person name="Chuda L."/>
            <person name="Citroen M."/>
            <person name="Collymore A."/>
            <person name="Cooke P."/>
            <person name="Costello M."/>
            <person name="D'Aco K."/>
            <person name="Daza R."/>
            <person name="De Haan G."/>
            <person name="DeGray S."/>
            <person name="DeMaso C."/>
            <person name="Dhargay N."/>
            <person name="Dooley K."/>
            <person name="Dooley E."/>
            <person name="Doricent M."/>
            <person name="Dorje P."/>
            <person name="Dorjee K."/>
            <person name="Dupes A."/>
            <person name="Elong R."/>
            <person name="Falk J."/>
            <person name="Farina A."/>
            <person name="Faro S."/>
            <person name="Ferguson D."/>
            <person name="Fisher S."/>
            <person name="Foley C.D."/>
            <person name="Franke A."/>
            <person name="Friedrich D."/>
            <person name="Gadbois L."/>
            <person name="Gearin G."/>
            <person name="Gearin C.R."/>
            <person name="Giannoukos G."/>
            <person name="Goode T."/>
            <person name="Graham J."/>
            <person name="Grandbois E."/>
            <person name="Grewal S."/>
            <person name="Gyaltsen K."/>
            <person name="Hafez N."/>
            <person name="Hagos B."/>
            <person name="Hall J."/>
            <person name="Henson C."/>
            <person name="Hollinger A."/>
            <person name="Honan T."/>
            <person name="Huard M.D."/>
            <person name="Hughes L."/>
            <person name="Hurhula B."/>
            <person name="Husby M.E."/>
            <person name="Kamat A."/>
            <person name="Kanga B."/>
            <person name="Kashin S."/>
            <person name="Khazanovich D."/>
            <person name="Kisner P."/>
            <person name="Lance K."/>
            <person name="Lara M."/>
            <person name="Lee W."/>
            <person name="Lennon N."/>
            <person name="Letendre F."/>
            <person name="LeVine R."/>
            <person name="Lipovsky A."/>
            <person name="Liu X."/>
            <person name="Liu J."/>
            <person name="Liu S."/>
            <person name="Lokyitsang T."/>
            <person name="Lokyitsang Y."/>
            <person name="Lubonja R."/>
            <person name="Lui A."/>
            <person name="MacDonald P."/>
            <person name="Magnisalis V."/>
            <person name="Maru K."/>
            <person name="Matthews C."/>
            <person name="McCusker W."/>
            <person name="McDonough S."/>
            <person name="Mehta T."/>
            <person name="Meldrim J."/>
            <person name="Meneus L."/>
            <person name="Mihai O."/>
            <person name="Mihalev A."/>
            <person name="Mihova T."/>
            <person name="Mittelman R."/>
            <person name="Mlenga V."/>
            <person name="Montmayeur A."/>
            <person name="Mulrain L."/>
            <person name="Navidi A."/>
            <person name="Naylor J."/>
            <person name="Negash T."/>
            <person name="Nguyen T."/>
            <person name="Nguyen N."/>
            <person name="Nicol R."/>
            <person name="Norbu C."/>
            <person name="Norbu N."/>
            <person name="Novod N."/>
            <person name="O'Neill B."/>
            <person name="Osman S."/>
            <person name="Markiewicz E."/>
            <person name="Oyono O.L."/>
            <person name="Patti C."/>
            <person name="Phunkhang P."/>
            <person name="Pierre F."/>
            <person name="Priest M."/>
            <person name="Raghuraman S."/>
            <person name="Rege F."/>
            <person name="Reyes R."/>
            <person name="Rise C."/>
            <person name="Rogov P."/>
            <person name="Ross K."/>
            <person name="Ryan E."/>
            <person name="Settipalli S."/>
            <person name="Shea T."/>
            <person name="Sherpa N."/>
            <person name="Shi L."/>
            <person name="Shih D."/>
            <person name="Sparrow T."/>
            <person name="Spaulding J."/>
            <person name="Stalker J."/>
            <person name="Stange-Thomann N."/>
            <person name="Stavropoulos S."/>
            <person name="Stone C."/>
            <person name="Strader C."/>
            <person name="Tesfaye S."/>
            <person name="Thomson T."/>
            <person name="Thoulutsang Y."/>
            <person name="Thoulutsang D."/>
            <person name="Topham K."/>
            <person name="Topping I."/>
            <person name="Tsamla T."/>
            <person name="Vassiliev H."/>
            <person name="Vo A."/>
            <person name="Wangchuk T."/>
            <person name="Wangdi T."/>
            <person name="Weiand M."/>
            <person name="Wilkinson J."/>
            <person name="Wilson A."/>
            <person name="Yadav S."/>
            <person name="Young G."/>
            <person name="Yu Q."/>
            <person name="Zembek L."/>
            <person name="Zhong D."/>
            <person name="Zimmer A."/>
            <person name="Zwirko Z."/>
            <person name="Jaffe D.B."/>
            <person name="Alvarez P."/>
            <person name="Brockman W."/>
            <person name="Butler J."/>
            <person name="Chin C."/>
            <person name="Gnerre S."/>
            <person name="Grabherr M."/>
            <person name="Kleber M."/>
            <person name="Mauceli E."/>
            <person name="MacCallum I."/>
        </authorList>
    </citation>
    <scope>NUCLEOTIDE SEQUENCE [LARGE SCALE GENOMIC DNA]</scope>
    <source>
        <strain evidence="21">Tai18E2 / Tucson 14021-0261.01</strain>
    </source>
</reference>
<evidence type="ECO:0000256" key="8">
    <source>
        <dbReference type="ARBA" id="ARBA00023136"/>
    </source>
</evidence>
<dbReference type="GO" id="GO:1902495">
    <property type="term" value="C:transmembrane transporter complex"/>
    <property type="evidence" value="ECO:0007669"/>
    <property type="project" value="EnsemblMetazoa"/>
</dbReference>
<dbReference type="InterPro" id="IPR006028">
    <property type="entry name" value="GABAA/Glycine_rcpt"/>
</dbReference>
<keyword evidence="3" id="KW-1003">Cell membrane</keyword>
<feature type="transmembrane region" description="Helical" evidence="16">
    <location>
        <begin position="52"/>
        <end position="71"/>
    </location>
</feature>
<dbReference type="CDD" id="cd19049">
    <property type="entry name" value="LGIC_TM_anion"/>
    <property type="match status" value="1"/>
</dbReference>
<feature type="domain" description="Neurotransmitter-gated ion-channel transmembrane" evidence="19">
    <location>
        <begin position="354"/>
        <end position="568"/>
    </location>
</feature>
<keyword evidence="5" id="KW-0732">Signal</keyword>
<dbReference type="InterPro" id="IPR006202">
    <property type="entry name" value="Neur_chan_lig-bd"/>
</dbReference>
<comment type="subcellular location">
    <subcellularLocation>
        <location evidence="1">Cell membrane</location>
        <topology evidence="1">Multi-pass membrane protein</topology>
    </subcellularLocation>
</comment>
<keyword evidence="9" id="KW-0325">Glycoprotein</keyword>
<accession>B4PNC8</accession>
<evidence type="ECO:0000256" key="13">
    <source>
        <dbReference type="ARBA" id="ARBA00061606"/>
    </source>
</evidence>
<gene>
    <name evidence="20" type="primary">Dyak\GE23321</name>
    <name evidence="20" type="synonym">dyak_GLEANR_7118</name>
    <name evidence="20" type="synonym">GE23321</name>
    <name evidence="20" type="ORF">Dyak_GE23321</name>
</gene>
<feature type="domain" description="Neurotransmitter-gated ion-channel ligand-binding" evidence="18">
    <location>
        <begin position="122"/>
        <end position="344"/>
    </location>
</feature>
<dbReference type="PANTHER" id="PTHR18945">
    <property type="entry name" value="NEUROTRANSMITTER GATED ION CHANNEL"/>
    <property type="match status" value="1"/>
</dbReference>
<dbReference type="KEGG" id="dya:Dyak_GE23321"/>
<organism evidence="20 21">
    <name type="scientific">Drosophila yakuba</name>
    <name type="common">Fruit fly</name>
    <dbReference type="NCBI Taxonomy" id="7245"/>
    <lineage>
        <taxon>Eukaryota</taxon>
        <taxon>Metazoa</taxon>
        <taxon>Ecdysozoa</taxon>
        <taxon>Arthropoda</taxon>
        <taxon>Hexapoda</taxon>
        <taxon>Insecta</taxon>
        <taxon>Pterygota</taxon>
        <taxon>Neoptera</taxon>
        <taxon>Endopterygota</taxon>
        <taxon>Diptera</taxon>
        <taxon>Brachycera</taxon>
        <taxon>Muscomorpha</taxon>
        <taxon>Ephydroidea</taxon>
        <taxon>Drosophilidae</taxon>
        <taxon>Drosophila</taxon>
        <taxon>Sophophora</taxon>
    </lineage>
</organism>
<evidence type="ECO:0000256" key="3">
    <source>
        <dbReference type="ARBA" id="ARBA00022475"/>
    </source>
</evidence>
<dbReference type="CDD" id="cd18987">
    <property type="entry name" value="LGIC_ECD_anion"/>
    <property type="match status" value="1"/>
</dbReference>
<dbReference type="PROSITE" id="PS00236">
    <property type="entry name" value="NEUROTR_ION_CHANNEL"/>
    <property type="match status" value="1"/>
</dbReference>
<dbReference type="InterPro" id="IPR006029">
    <property type="entry name" value="Neurotrans-gated_channel_TM"/>
</dbReference>
<comment type="similarity">
    <text evidence="13 16">Belongs to the ligand-gated ion channel (TC 1.A.9) family.</text>
</comment>
<evidence type="ECO:0000256" key="9">
    <source>
        <dbReference type="ARBA" id="ARBA00023180"/>
    </source>
</evidence>
<evidence type="ECO:0000256" key="16">
    <source>
        <dbReference type="RuleBase" id="RU000687"/>
    </source>
</evidence>
<dbReference type="GO" id="GO:0043568">
    <property type="term" value="P:positive regulation of insulin-like growth factor receptor signaling pathway"/>
    <property type="evidence" value="ECO:0007669"/>
    <property type="project" value="EnsemblMetazoa"/>
</dbReference>
<dbReference type="SMR" id="B4PNC8"/>
<dbReference type="GO" id="GO:0031526">
    <property type="term" value="C:brush border membrane"/>
    <property type="evidence" value="ECO:0007669"/>
    <property type="project" value="EnsemblMetazoa"/>
</dbReference>
<keyword evidence="4 16" id="KW-0812">Transmembrane</keyword>
<dbReference type="GO" id="GO:0005231">
    <property type="term" value="F:excitatory extracellular ligand-gated monoatomic ion channel activity"/>
    <property type="evidence" value="ECO:0007669"/>
    <property type="project" value="EnsemblMetazoa"/>
</dbReference>
<keyword evidence="6 16" id="KW-1133">Transmembrane helix</keyword>
<evidence type="ECO:0000256" key="7">
    <source>
        <dbReference type="ARBA" id="ARBA00023065"/>
    </source>
</evidence>
<evidence type="ECO:0000259" key="18">
    <source>
        <dbReference type="Pfam" id="PF02931"/>
    </source>
</evidence>
<feature type="region of interest" description="Disordered" evidence="17">
    <location>
        <begin position="511"/>
        <end position="535"/>
    </location>
</feature>
<dbReference type="AlphaFoldDB" id="B4PNC8"/>
<dbReference type="InterPro" id="IPR006201">
    <property type="entry name" value="Neur_channel"/>
</dbReference>
<evidence type="ECO:0000256" key="12">
    <source>
        <dbReference type="ARBA" id="ARBA00051122"/>
    </source>
</evidence>
<keyword evidence="10" id="KW-1071">Ligand-gated ion channel</keyword>
<dbReference type="FunFam" id="2.70.170.10:FF:000042">
    <property type="entry name" value="Blast:Glycine receptor subunit alpha-3"/>
    <property type="match status" value="1"/>
</dbReference>
<feature type="transmembrane region" description="Helical" evidence="16">
    <location>
        <begin position="345"/>
        <end position="369"/>
    </location>
</feature>
<evidence type="ECO:0000259" key="19">
    <source>
        <dbReference type="Pfam" id="PF02932"/>
    </source>
</evidence>
<evidence type="ECO:0000256" key="10">
    <source>
        <dbReference type="ARBA" id="ARBA00023286"/>
    </source>
</evidence>
<comment type="catalytic activity">
    <reaction evidence="12">
        <text>chloride(in) = chloride(out)</text>
        <dbReference type="Rhea" id="RHEA:29823"/>
        <dbReference type="ChEBI" id="CHEBI:17996"/>
    </reaction>
    <physiologicalReaction direction="left-to-right" evidence="12">
        <dbReference type="Rhea" id="RHEA:29824"/>
    </physiologicalReaction>
</comment>
<dbReference type="GO" id="GO:2001151">
    <property type="term" value="P:regulation of renal water transport"/>
    <property type="evidence" value="ECO:0007669"/>
    <property type="project" value="EnsemblMetazoa"/>
</dbReference>
<evidence type="ECO:0000256" key="15">
    <source>
        <dbReference type="ARBA" id="ARBA00082029"/>
    </source>
</evidence>
<evidence type="ECO:0000256" key="17">
    <source>
        <dbReference type="SAM" id="MobiDB-lite"/>
    </source>
</evidence>
<evidence type="ECO:0000313" key="21">
    <source>
        <dbReference type="Proteomes" id="UP000002282"/>
    </source>
</evidence>
<dbReference type="InterPro" id="IPR036719">
    <property type="entry name" value="Neuro-gated_channel_TM_sf"/>
</dbReference>
<dbReference type="PRINTS" id="PR00253">
    <property type="entry name" value="GABAARECEPTR"/>
</dbReference>
<evidence type="ECO:0000256" key="11">
    <source>
        <dbReference type="ARBA" id="ARBA00023303"/>
    </source>
</evidence>
<dbReference type="Proteomes" id="UP000002282">
    <property type="component" value="Chromosome 3R"/>
</dbReference>
<keyword evidence="2 16" id="KW-0813">Transport</keyword>
<dbReference type="GO" id="GO:0106219">
    <property type="term" value="F:zinc ion sensor activity"/>
    <property type="evidence" value="ECO:0007669"/>
    <property type="project" value="EnsemblMetazoa"/>
</dbReference>
<feature type="transmembrane region" description="Helical" evidence="16">
    <location>
        <begin position="410"/>
        <end position="433"/>
    </location>
</feature>
<dbReference type="InterPro" id="IPR038050">
    <property type="entry name" value="Neuro_actylchol_rec"/>
</dbReference>
<dbReference type="GO" id="GO:0005765">
    <property type="term" value="C:lysosomal membrane"/>
    <property type="evidence" value="ECO:0007669"/>
    <property type="project" value="EnsemblMetazoa"/>
</dbReference>
<dbReference type="GO" id="GO:0098794">
    <property type="term" value="C:postsynapse"/>
    <property type="evidence" value="ECO:0007669"/>
    <property type="project" value="GOC"/>
</dbReference>
<reference evidence="20 21" key="2">
    <citation type="journal article" date="2007" name="PLoS Biol.">
        <title>Principles of genome evolution in the Drosophila melanogaster species group.</title>
        <authorList>
            <person name="Ranz J.M."/>
            <person name="Maurin D."/>
            <person name="Chan Y.S."/>
            <person name="von Grotthuss M."/>
            <person name="Hillier L.W."/>
            <person name="Roote J."/>
            <person name="Ashburner M."/>
            <person name="Bergman C.M."/>
        </authorList>
    </citation>
    <scope>NUCLEOTIDE SEQUENCE [LARGE SCALE GENOMIC DNA]</scope>
    <source>
        <strain evidence="21">Tai18E2 / Tucson 14021-0261.01</strain>
    </source>
</reference>
<evidence type="ECO:0000313" key="20">
    <source>
        <dbReference type="EMBL" id="EDW99210.2"/>
    </source>
</evidence>
<keyword evidence="7 16" id="KW-0406">Ion transport</keyword>
<evidence type="ECO:0000256" key="4">
    <source>
        <dbReference type="ARBA" id="ARBA00022692"/>
    </source>
</evidence>
<dbReference type="GO" id="GO:0031902">
    <property type="term" value="C:late endosome membrane"/>
    <property type="evidence" value="ECO:0007669"/>
    <property type="project" value="EnsemblMetazoa"/>
</dbReference>
<name>B4PNC8_DROYA</name>
<dbReference type="Gene3D" id="1.20.58.390">
    <property type="entry name" value="Neurotransmitter-gated ion-channel transmembrane domain"/>
    <property type="match status" value="1"/>
</dbReference>
<protein>
    <recommendedName>
        <fullName evidence="14">pH-sensitive chloride channel 2</fullName>
    </recommendedName>
    <alternativeName>
        <fullName evidence="15">Ligand-gated chloride channel protein hodor</fullName>
    </alternativeName>
</protein>
<dbReference type="GO" id="GO:1904263">
    <property type="term" value="P:positive regulation of TORC1 signaling"/>
    <property type="evidence" value="ECO:0007669"/>
    <property type="project" value="EnsemblMetazoa"/>
</dbReference>
<dbReference type="PRINTS" id="PR00252">
    <property type="entry name" value="NRIONCHANNEL"/>
</dbReference>
<feature type="transmembrane region" description="Helical" evidence="16">
    <location>
        <begin position="554"/>
        <end position="572"/>
    </location>
</feature>
<dbReference type="Pfam" id="PF02931">
    <property type="entry name" value="Neur_chan_LBD"/>
    <property type="match status" value="1"/>
</dbReference>
<dbReference type="HOGENOM" id="CLU_010920_0_1_1"/>
<dbReference type="OrthoDB" id="3176171at2759"/>
<sequence length="574" mass="65226">MAVKTQRAKNKIENCREIVAKSSHSCKLGNFESRDSRNNELFDMTNRRMDTLGIFVLISYLGLSSAAGVHLSDIQQNLAANGSVVLSPLNSTDAFSVAINLSQSTVNNCPSLANAESMALMELLTRLTAGCRYDKMVPPVVHNKDGEEVPMDIYARFYIYVMKNLDSSDLQFTVQGLLQLRYLDPRLAFSSYLPNRRQPIMGESELKKMLWVPHIFLTNEQASTVLGTSAKDELTTIYPNGTVLTSTRLQATLYCWMNFQKFPFDEQKCITTLESWMYNTSLVQLHWETDNPVSFDKQLQLTEYNLIGSLYNESIRVSNESYMSHGSLEGNYSIISFTVLLTREVGYYVIDYFLPSIMIVTISWVSFWLQADQTPARTTLGCTTLLSFITLSLSQENNLMKVSYVTMSEVWFLVCTIFIFGSLVEFAFVNTIWRRNNDLQLKKRTTKYIVKSTFVPHLKKHRRHGYRRTDSTMSTMSTTSMDKSCGANNTVITIETPIIIGGSLSREDSAISLDEQDETSTSESGDSTKEKPAQTFATMTPKEVSLWIDRKMRFVFPLSFVVFNALFWTLVYCL</sequence>
<proteinExistence type="inferred from homology"/>